<evidence type="ECO:0000313" key="3">
    <source>
        <dbReference type="Proteomes" id="UP000247647"/>
    </source>
</evidence>
<accession>A0A318YID7</accession>
<reference evidence="2" key="1">
    <citation type="submission" date="2016-12" db="EMBL/GenBank/DDBJ databases">
        <title>The genomes of Aspergillus section Nigri reveals drivers in fungal speciation.</title>
        <authorList>
            <consortium name="DOE Joint Genome Institute"/>
            <person name="Vesth T.C."/>
            <person name="Nybo J."/>
            <person name="Theobald S."/>
            <person name="Brandl J."/>
            <person name="Frisvad J.C."/>
            <person name="Nielsen K.F."/>
            <person name="Lyhne E.K."/>
            <person name="Kogle M.E."/>
            <person name="Kuo A."/>
            <person name="Riley R."/>
            <person name="Clum A."/>
            <person name="Nolan M."/>
            <person name="Lipzen A."/>
            <person name="Salamov A."/>
            <person name="Henrissat B."/>
            <person name="Wiebenga A."/>
            <person name="De Vries R.P."/>
            <person name="Grigoriev I.V."/>
            <person name="Mortensen U.H."/>
            <person name="Andersen M.R."/>
            <person name="Baker S.E."/>
        </authorList>
    </citation>
    <scope>NUCLEOTIDE SEQUENCE [LARGE SCALE GENOMIC DNA]</scope>
    <source>
        <strain evidence="2">CBS 115656</strain>
    </source>
</reference>
<dbReference type="EMBL" id="KZ821462">
    <property type="protein sequence ID" value="PYH33864.1"/>
    <property type="molecule type" value="Genomic_DNA"/>
</dbReference>
<dbReference type="GeneID" id="37131923"/>
<evidence type="ECO:0000313" key="2">
    <source>
        <dbReference type="EMBL" id="PYH33864.1"/>
    </source>
</evidence>
<protein>
    <recommendedName>
        <fullName evidence="4">Secreted protein</fullName>
    </recommendedName>
</protein>
<gene>
    <name evidence="2" type="ORF">BO87DRAFT_67594</name>
</gene>
<dbReference type="Proteomes" id="UP000247647">
    <property type="component" value="Unassembled WGS sequence"/>
</dbReference>
<proteinExistence type="predicted"/>
<organism evidence="2 3">
    <name type="scientific">Aspergillus neoniger (strain CBS 115656)</name>
    <dbReference type="NCBI Taxonomy" id="1448310"/>
    <lineage>
        <taxon>Eukaryota</taxon>
        <taxon>Fungi</taxon>
        <taxon>Dikarya</taxon>
        <taxon>Ascomycota</taxon>
        <taxon>Pezizomycotina</taxon>
        <taxon>Eurotiomycetes</taxon>
        <taxon>Eurotiomycetidae</taxon>
        <taxon>Eurotiales</taxon>
        <taxon>Aspergillaceae</taxon>
        <taxon>Aspergillus</taxon>
        <taxon>Aspergillus subgen. Circumdati</taxon>
    </lineage>
</organism>
<keyword evidence="1" id="KW-0732">Signal</keyword>
<dbReference type="AlphaFoldDB" id="A0A318YID7"/>
<sequence length="94" mass="10412">MPSSSLLLAFSCLGHGIFPEYWCYSIQGRQSSTQRLLHTFLHRKKSITLPPLSPSISPASGPGRLRSMTELFSSIQVMTVSRHHRLSIGNGESN</sequence>
<evidence type="ECO:0000256" key="1">
    <source>
        <dbReference type="SAM" id="SignalP"/>
    </source>
</evidence>
<dbReference type="RefSeq" id="XP_025479342.1">
    <property type="nucleotide sequence ID" value="XM_025629467.1"/>
</dbReference>
<name>A0A318YID7_ASPNB</name>
<keyword evidence="3" id="KW-1185">Reference proteome</keyword>
<evidence type="ECO:0008006" key="4">
    <source>
        <dbReference type="Google" id="ProtNLM"/>
    </source>
</evidence>
<feature type="signal peptide" evidence="1">
    <location>
        <begin position="1"/>
        <end position="16"/>
    </location>
</feature>
<feature type="chain" id="PRO_5016405320" description="Secreted protein" evidence="1">
    <location>
        <begin position="17"/>
        <end position="94"/>
    </location>
</feature>